<gene>
    <name evidence="3" type="ORF">TT172_LOCUS3383</name>
</gene>
<dbReference type="GO" id="GO:0004479">
    <property type="term" value="F:methionyl-tRNA formyltransferase activity"/>
    <property type="evidence" value="ECO:0007669"/>
    <property type="project" value="TreeGrafter"/>
</dbReference>
<feature type="domain" description="Formyl transferase N-terminal" evidence="2">
    <location>
        <begin position="10"/>
        <end position="114"/>
    </location>
</feature>
<evidence type="ECO:0000313" key="4">
    <source>
        <dbReference type="Proteomes" id="UP000289323"/>
    </source>
</evidence>
<dbReference type="Proteomes" id="UP000289323">
    <property type="component" value="Unassembled WGS sequence"/>
</dbReference>
<proteinExistence type="predicted"/>
<dbReference type="SUPFAM" id="SSF53328">
    <property type="entry name" value="Formyltransferase"/>
    <property type="match status" value="1"/>
</dbReference>
<dbReference type="PANTHER" id="PTHR11138">
    <property type="entry name" value="METHIONYL-TRNA FORMYLTRANSFERASE"/>
    <property type="match status" value="1"/>
</dbReference>
<reference evidence="3 4" key="1">
    <citation type="submission" date="2018-04" db="EMBL/GenBank/DDBJ databases">
        <authorList>
            <person name="Huttner S."/>
            <person name="Dainat J."/>
        </authorList>
    </citation>
    <scope>NUCLEOTIDE SEQUENCE [LARGE SCALE GENOMIC DNA]</scope>
</reference>
<evidence type="ECO:0000256" key="1">
    <source>
        <dbReference type="SAM" id="MobiDB-lite"/>
    </source>
</evidence>
<evidence type="ECO:0000259" key="2">
    <source>
        <dbReference type="Pfam" id="PF00551"/>
    </source>
</evidence>
<name>A0A446BEN8_9PEZI</name>
<dbReference type="Gene3D" id="3.40.50.12230">
    <property type="match status" value="1"/>
</dbReference>
<dbReference type="PANTHER" id="PTHR11138:SF5">
    <property type="entry name" value="METHIONYL-TRNA FORMYLTRANSFERASE, MITOCHONDRIAL"/>
    <property type="match status" value="1"/>
</dbReference>
<feature type="region of interest" description="Disordered" evidence="1">
    <location>
        <begin position="125"/>
        <end position="145"/>
    </location>
</feature>
<dbReference type="Pfam" id="PF00551">
    <property type="entry name" value="Formyl_trans_N"/>
    <property type="match status" value="1"/>
</dbReference>
<evidence type="ECO:0000313" key="3">
    <source>
        <dbReference type="EMBL" id="SPQ20964.1"/>
    </source>
</evidence>
<dbReference type="AlphaFoldDB" id="A0A446BEN8"/>
<dbReference type="EMBL" id="OUUZ01000008">
    <property type="protein sequence ID" value="SPQ20964.1"/>
    <property type="molecule type" value="Genomic_DNA"/>
</dbReference>
<dbReference type="InterPro" id="IPR036477">
    <property type="entry name" value="Formyl_transf_N_sf"/>
</dbReference>
<dbReference type="GO" id="GO:0005739">
    <property type="term" value="C:mitochondrion"/>
    <property type="evidence" value="ECO:0007669"/>
    <property type="project" value="TreeGrafter"/>
</dbReference>
<dbReference type="InterPro" id="IPR002376">
    <property type="entry name" value="Formyl_transf_N"/>
</dbReference>
<accession>A0A446BEN8</accession>
<sequence>MPKPAGDPINLIIAVSFGLFVPQRLLRESKYGGINVHPSLLPDLRGPAPIHHALLAERSHTGITVQTLSPTSFDAGAILLQTPPPGTPIPPACTFQQLHDLLAPAGARMLVEALRQGLHVHAAPPYGGLGRPRRRRRGGAGGGGG</sequence>
<protein>
    <submittedName>
        <fullName evidence="3">8a8ba120-eb7f-4040-8a16-17b0e462029a</fullName>
    </submittedName>
</protein>
<organism evidence="3 4">
    <name type="scientific">Thermothielavioides terrestris</name>
    <dbReference type="NCBI Taxonomy" id="2587410"/>
    <lineage>
        <taxon>Eukaryota</taxon>
        <taxon>Fungi</taxon>
        <taxon>Dikarya</taxon>
        <taxon>Ascomycota</taxon>
        <taxon>Pezizomycotina</taxon>
        <taxon>Sordariomycetes</taxon>
        <taxon>Sordariomycetidae</taxon>
        <taxon>Sordariales</taxon>
        <taxon>Chaetomiaceae</taxon>
        <taxon>Thermothielavioides</taxon>
    </lineage>
</organism>